<dbReference type="InterPro" id="IPR006674">
    <property type="entry name" value="HD_domain"/>
</dbReference>
<dbReference type="Gene3D" id="1.10.3210.10">
    <property type="entry name" value="Hypothetical protein af1432"/>
    <property type="match status" value="1"/>
</dbReference>
<name>A0A2M7WXP0_UNCKA</name>
<dbReference type="SUPFAM" id="SSF53335">
    <property type="entry name" value="S-adenosyl-L-methionine-dependent methyltransferases"/>
    <property type="match status" value="1"/>
</dbReference>
<dbReference type="InterPro" id="IPR003607">
    <property type="entry name" value="HD/PDEase_dom"/>
</dbReference>
<proteinExistence type="predicted"/>
<dbReference type="SUPFAM" id="SSF109604">
    <property type="entry name" value="HD-domain/PDEase-like"/>
    <property type="match status" value="1"/>
</dbReference>
<gene>
    <name evidence="2" type="ORF">CO181_02625</name>
</gene>
<protein>
    <recommendedName>
        <fullName evidence="1">HD domain-containing protein</fullName>
    </recommendedName>
</protein>
<evidence type="ECO:0000313" key="3">
    <source>
        <dbReference type="Proteomes" id="UP000230538"/>
    </source>
</evidence>
<dbReference type="PANTHER" id="PTHR33594:SF1">
    <property type="entry name" value="HD_PDEASE DOMAIN-CONTAINING PROTEIN"/>
    <property type="match status" value="1"/>
</dbReference>
<dbReference type="Pfam" id="PF01966">
    <property type="entry name" value="HD"/>
    <property type="match status" value="1"/>
</dbReference>
<reference evidence="3" key="1">
    <citation type="submission" date="2017-09" db="EMBL/GenBank/DDBJ databases">
        <title>Depth-based differentiation of microbial function through sediment-hosted aquifers and enrichment of novel symbionts in the deep terrestrial subsurface.</title>
        <authorList>
            <person name="Probst A.J."/>
            <person name="Ladd B."/>
            <person name="Jarett J.K."/>
            <person name="Geller-Mcgrath D.E."/>
            <person name="Sieber C.M.K."/>
            <person name="Emerson J.B."/>
            <person name="Anantharaman K."/>
            <person name="Thomas B.C."/>
            <person name="Malmstrom R."/>
            <person name="Stieglmeier M."/>
            <person name="Klingl A."/>
            <person name="Woyke T."/>
            <person name="Ryan C.M."/>
            <person name="Banfield J.F."/>
        </authorList>
    </citation>
    <scope>NUCLEOTIDE SEQUENCE [LARGE SCALE GENOMIC DNA]</scope>
</reference>
<dbReference type="PANTHER" id="PTHR33594">
    <property type="entry name" value="SUPERFAMILY HYDROLASE, PUTATIVE (AFU_ORTHOLOGUE AFUA_1G03035)-RELATED"/>
    <property type="match status" value="1"/>
</dbReference>
<dbReference type="Gene3D" id="3.40.50.150">
    <property type="entry name" value="Vaccinia Virus protein VP39"/>
    <property type="match status" value="1"/>
</dbReference>
<feature type="domain" description="HD" evidence="1">
    <location>
        <begin position="1"/>
        <end position="89"/>
    </location>
</feature>
<accession>A0A2M7WXP0</accession>
<dbReference type="InterPro" id="IPR006675">
    <property type="entry name" value="HDIG_dom"/>
</dbReference>
<sequence length="219" mass="24175">SEVDLDILKTSALLHDIARAKEDKDDSGNIDHAILGAEMAENILKDFGYSNDKIEAVKHCIITHRFRSGNEPKIKEAKILFDADKLDVIGSIGIARSFMIAGQYGEKMFIKIIKKLISPISGKRKFQKIFEALNQLSLIGMNIGGGSDPEDSGERSALDYINKHFKSLSKIILFDVGANVGHYSILLKEIFGEKAEIHVFEPSAKTFQKLQLNVGGTAL</sequence>
<organism evidence="2 3">
    <name type="scientific">candidate division WWE3 bacterium CG_4_9_14_3_um_filter_43_9</name>
    <dbReference type="NCBI Taxonomy" id="1975082"/>
    <lineage>
        <taxon>Bacteria</taxon>
        <taxon>Katanobacteria</taxon>
    </lineage>
</organism>
<dbReference type="AlphaFoldDB" id="A0A2M7WXP0"/>
<dbReference type="NCBIfam" id="TIGR00277">
    <property type="entry name" value="HDIG"/>
    <property type="match status" value="1"/>
</dbReference>
<evidence type="ECO:0000259" key="1">
    <source>
        <dbReference type="PROSITE" id="PS51831"/>
    </source>
</evidence>
<dbReference type="InterPro" id="IPR029063">
    <property type="entry name" value="SAM-dependent_MTases_sf"/>
</dbReference>
<dbReference type="CDD" id="cd00077">
    <property type="entry name" value="HDc"/>
    <property type="match status" value="1"/>
</dbReference>
<feature type="non-terminal residue" evidence="2">
    <location>
        <position position="1"/>
    </location>
</feature>
<comment type="caution">
    <text evidence="2">The sequence shown here is derived from an EMBL/GenBank/DDBJ whole genome shotgun (WGS) entry which is preliminary data.</text>
</comment>
<evidence type="ECO:0000313" key="2">
    <source>
        <dbReference type="EMBL" id="PJA37653.1"/>
    </source>
</evidence>
<dbReference type="EMBL" id="PFXB01000073">
    <property type="protein sequence ID" value="PJA37653.1"/>
    <property type="molecule type" value="Genomic_DNA"/>
</dbReference>
<dbReference type="PROSITE" id="PS51831">
    <property type="entry name" value="HD"/>
    <property type="match status" value="1"/>
</dbReference>
<dbReference type="Proteomes" id="UP000230538">
    <property type="component" value="Unassembled WGS sequence"/>
</dbReference>